<dbReference type="CDD" id="cd00082">
    <property type="entry name" value="HisKA"/>
    <property type="match status" value="1"/>
</dbReference>
<accession>A0A1M6QQF6</accession>
<dbReference type="GO" id="GO:0000155">
    <property type="term" value="F:phosphorelay sensor kinase activity"/>
    <property type="evidence" value="ECO:0007669"/>
    <property type="project" value="InterPro"/>
</dbReference>
<dbReference type="InterPro" id="IPR003594">
    <property type="entry name" value="HATPase_dom"/>
</dbReference>
<dbReference type="InterPro" id="IPR029016">
    <property type="entry name" value="GAF-like_dom_sf"/>
</dbReference>
<name>A0A1M6QQF6_9BACL</name>
<dbReference type="Gene3D" id="1.10.510.10">
    <property type="entry name" value="Transferase(Phosphotransferase) domain 1"/>
    <property type="match status" value="1"/>
</dbReference>
<evidence type="ECO:0000259" key="9">
    <source>
        <dbReference type="PROSITE" id="PS50011"/>
    </source>
</evidence>
<dbReference type="PANTHER" id="PTHR43642">
    <property type="entry name" value="HYBRID SIGNAL TRANSDUCTION HISTIDINE KINASE G"/>
    <property type="match status" value="1"/>
</dbReference>
<dbReference type="RefSeq" id="WP_072873922.1">
    <property type="nucleotide sequence ID" value="NZ_FRAF01000010.1"/>
</dbReference>
<dbReference type="CDD" id="cd14014">
    <property type="entry name" value="STKc_PknB_like"/>
    <property type="match status" value="1"/>
</dbReference>
<evidence type="ECO:0000313" key="12">
    <source>
        <dbReference type="Proteomes" id="UP000184016"/>
    </source>
</evidence>
<dbReference type="EMBL" id="FRAF01000010">
    <property type="protein sequence ID" value="SHK22323.1"/>
    <property type="molecule type" value="Genomic_DNA"/>
</dbReference>
<evidence type="ECO:0000256" key="4">
    <source>
        <dbReference type="ARBA" id="ARBA00022679"/>
    </source>
</evidence>
<dbReference type="InterPro" id="IPR005467">
    <property type="entry name" value="His_kinase_dom"/>
</dbReference>
<keyword evidence="4" id="KW-0808">Transferase</keyword>
<keyword evidence="3" id="KW-0597">Phosphoprotein</keyword>
<dbReference type="PROSITE" id="PS50109">
    <property type="entry name" value="HIS_KIN"/>
    <property type="match status" value="1"/>
</dbReference>
<dbReference type="Pfam" id="PF00069">
    <property type="entry name" value="Pkinase"/>
    <property type="match status" value="1"/>
</dbReference>
<dbReference type="PANTHER" id="PTHR43642:SF1">
    <property type="entry name" value="HYBRID SIGNAL TRANSDUCTION HISTIDINE KINASE G"/>
    <property type="match status" value="1"/>
</dbReference>
<dbReference type="SMART" id="SM00065">
    <property type="entry name" value="GAF"/>
    <property type="match status" value="1"/>
</dbReference>
<dbReference type="Pfam" id="PF02518">
    <property type="entry name" value="HATPase_c"/>
    <property type="match status" value="1"/>
</dbReference>
<dbReference type="InterPro" id="IPR011009">
    <property type="entry name" value="Kinase-like_dom_sf"/>
</dbReference>
<keyword evidence="8" id="KW-0902">Two-component regulatory system</keyword>
<keyword evidence="5" id="KW-0547">Nucleotide-binding</keyword>
<dbReference type="InterPro" id="IPR036890">
    <property type="entry name" value="HATPase_C_sf"/>
</dbReference>
<evidence type="ECO:0000256" key="8">
    <source>
        <dbReference type="ARBA" id="ARBA00023012"/>
    </source>
</evidence>
<proteinExistence type="predicted"/>
<keyword evidence="6" id="KW-0418">Kinase</keyword>
<dbReference type="SUPFAM" id="SSF55781">
    <property type="entry name" value="GAF domain-like"/>
    <property type="match status" value="1"/>
</dbReference>
<keyword evidence="7" id="KW-0067">ATP-binding</keyword>
<dbReference type="SUPFAM" id="SSF52540">
    <property type="entry name" value="P-loop containing nucleoside triphosphate hydrolases"/>
    <property type="match status" value="1"/>
</dbReference>
<evidence type="ECO:0000256" key="1">
    <source>
        <dbReference type="ARBA" id="ARBA00000085"/>
    </source>
</evidence>
<dbReference type="Gene3D" id="3.30.450.40">
    <property type="match status" value="1"/>
</dbReference>
<dbReference type="InterPro" id="IPR053159">
    <property type="entry name" value="Hybrid_Histidine_Kinase"/>
</dbReference>
<evidence type="ECO:0000313" key="11">
    <source>
        <dbReference type="EMBL" id="SHK22323.1"/>
    </source>
</evidence>
<dbReference type="Proteomes" id="UP000184016">
    <property type="component" value="Unassembled WGS sequence"/>
</dbReference>
<dbReference type="Pfam" id="PF13185">
    <property type="entry name" value="GAF_2"/>
    <property type="match status" value="1"/>
</dbReference>
<sequence>MPFVFHIPGCDVTETLNESSHTLVLRAIESSTSRPVILKMPATRYPQPSEIAKYSHEYEILQELNGEGAIRVYRLLQVEHVPVLILEDSGTESLSGYLRKHKLSIAEKLELAISLCECLERIHTKRITHRDLNPANILVQSDHKSVKIIDFGESTRFLREQVEAVRSDALTGTLPYMSPEQTGRMNRSVDYRTDIYSLGVTLYEMFTEHPPFDFSDALEMIHAHLAREPKSPDIVDKTIPRVLSSIILKCLSKNPEDRYQSAYGVRADLQICLEHWKDKGNIPHFPIGLQDAVMGFHPSRKLYERDDVWQQVVQAHERAAAGGVEFFIIRGEEGMGKSMLLSEFSNQLREMSSYVVGGTFHKDDQNIPYSAILQSCGQLFEGLLELPDDVVNVWKDRLVSILKDDVPYVQGLIPFAKQVFGGQGVIPSLNEAAYAVLMERILKNLFRAFANSQEAIVVYLDDCQWADSYTRKFLSSMASDVEFHHMLFLMTYRTEDVIEESLFARGRGSFFVSYCKLRPLSVKAVAELLADTLLTNEERVLPLAKIMVEKTSGNAFFVHQLLDSIYRSSFLWYDNHEKVWRWDIEGVRRIHCTDNVVDFLSQSLSELPEEERVWLGQTACFGAKFEIHDCAFIAGVPLEKAYERMLECLEYGFIEPVRTANSSEQIFLTKLEDTTWDKTLILQFAHARIQEAVYSLLDPVVKAHTHFKIAQYYLRKLSSEELVQRVFELAAHFNAAIDVIQAREIRQQAAEINLLAGREANRLALFDEANRFFTAGAAFLDELDWKERYGLTSQLYIERMKHEFLCNHYDHTLTMAEEVLAHAQTPLDKLEAHMCKLNVFTMRYEYASMMDTARSAVQLYGIKLPKRMSRRVALEQYRTFKQLVAVGEERMLTSSPKADKALQIVLRIVQVTSNSVTSQPEWISYLWLKVAELSIKYGFCPDSAIGFLAPVHLRQFWRKEDIEDAYRWGNFAREVVERFRDGAEGQYMRAKMNVSVTFATTLNHWRNHLMSTVDALDEYFEGIKSIGAESFAVLHSGCKMLVLFSCAETLDTLTRELQKQRTVAESFSLPFPIQVCRMLEIVAEELQNPDWTKNRQWIEVEQFAGFASDVKLTESFLQCVRAYLFNRSHEAVAAGEEGYQLFKSSLDCSTFLVPEHAFYYGLILAAAPDTQVVPAMNRLRRIVKLFQIWSELCPQNYEHKYLLLKAESARLSGLWHRAVDLYEAAIQTAKRDGYLQNEAIANECAAKLFLARKQPKIAQVYLAEARYLYSRWGAHGKVQQLEDTYGYLLNLGESGDKFPGLISSAISSSTKEPKRRQLDIATILKVSQAISSEIRLDQLLSTLLLFAIESAGAESGYWILKQDEEWVIAASATADGTADIQKTVLVHMSDDVSFGVVQYALRTQELVILHHASREGRFVRDPHIRKKRAKSILCLPVLKQGKIVAILYLENSLATHVFTSDRIELLILLSGQMAISMENAMMYESLDRLVIERTNELKRTQQQMIESEKMASLGQLTAGVAHEINNPINFVVSSTAPLRRDIEDLIELLKSYREAIREQGLVDKFQAIMNKEEQIDLDYTVEEVLQLVSGIEEGGSRTAEIVKGLRAFSRLDEDDVKLASVTEGIDSTLTLLHRSYERRIRIVRDYEEVPEIECYPGKLNQVYMNLLSNAIQAIPDQGEIRISVRHIEEFVQIRISDTGVGISKEVMRRIFEPFFTTKEVGLGTGLGLSISYGIIELHHGRIEVDSRLGQGTTFTITLPIRQTGNVLQ</sequence>
<dbReference type="GO" id="GO:0005524">
    <property type="term" value="F:ATP binding"/>
    <property type="evidence" value="ECO:0007669"/>
    <property type="project" value="UniProtKB-KW"/>
</dbReference>
<dbReference type="InterPro" id="IPR004358">
    <property type="entry name" value="Sig_transdc_His_kin-like_C"/>
</dbReference>
<dbReference type="InterPro" id="IPR027417">
    <property type="entry name" value="P-loop_NTPase"/>
</dbReference>
<dbReference type="SMART" id="SM00387">
    <property type="entry name" value="HATPase_c"/>
    <property type="match status" value="1"/>
</dbReference>
<evidence type="ECO:0000259" key="10">
    <source>
        <dbReference type="PROSITE" id="PS50109"/>
    </source>
</evidence>
<dbReference type="Gene3D" id="3.40.50.300">
    <property type="entry name" value="P-loop containing nucleotide triphosphate hydrolases"/>
    <property type="match status" value="1"/>
</dbReference>
<dbReference type="SMART" id="SM00388">
    <property type="entry name" value="HisKA"/>
    <property type="match status" value="1"/>
</dbReference>
<organism evidence="11 12">
    <name type="scientific">Alicyclobacillus tolerans</name>
    <dbReference type="NCBI Taxonomy" id="90970"/>
    <lineage>
        <taxon>Bacteria</taxon>
        <taxon>Bacillati</taxon>
        <taxon>Bacillota</taxon>
        <taxon>Bacilli</taxon>
        <taxon>Bacillales</taxon>
        <taxon>Alicyclobacillaceae</taxon>
        <taxon>Alicyclobacillus</taxon>
    </lineage>
</organism>
<evidence type="ECO:0000256" key="6">
    <source>
        <dbReference type="ARBA" id="ARBA00022777"/>
    </source>
</evidence>
<dbReference type="Gene3D" id="3.30.565.10">
    <property type="entry name" value="Histidine kinase-like ATPase, C-terminal domain"/>
    <property type="match status" value="1"/>
</dbReference>
<reference evidence="12" key="1">
    <citation type="submission" date="2016-11" db="EMBL/GenBank/DDBJ databases">
        <authorList>
            <person name="Varghese N."/>
            <person name="Submissions S."/>
        </authorList>
    </citation>
    <scope>NUCLEOTIDE SEQUENCE [LARGE SCALE GENOMIC DNA]</scope>
    <source>
        <strain evidence="12">USBA-503</strain>
    </source>
</reference>
<evidence type="ECO:0000256" key="7">
    <source>
        <dbReference type="ARBA" id="ARBA00022840"/>
    </source>
</evidence>
<feature type="domain" description="Histidine kinase" evidence="10">
    <location>
        <begin position="1519"/>
        <end position="1762"/>
    </location>
</feature>
<dbReference type="SUPFAM" id="SSF55874">
    <property type="entry name" value="ATPase domain of HSP90 chaperone/DNA topoisomerase II/histidine kinase"/>
    <property type="match status" value="1"/>
</dbReference>
<dbReference type="InterPro" id="IPR041664">
    <property type="entry name" value="AAA_16"/>
</dbReference>
<evidence type="ECO:0000256" key="3">
    <source>
        <dbReference type="ARBA" id="ARBA00022553"/>
    </source>
</evidence>
<keyword evidence="12" id="KW-1185">Reference proteome</keyword>
<dbReference type="SUPFAM" id="SSF47384">
    <property type="entry name" value="Homodimeric domain of signal transducing histidine kinase"/>
    <property type="match status" value="1"/>
</dbReference>
<dbReference type="InterPro" id="IPR003018">
    <property type="entry name" value="GAF"/>
</dbReference>
<dbReference type="PROSITE" id="PS50011">
    <property type="entry name" value="PROTEIN_KINASE_DOM"/>
    <property type="match status" value="1"/>
</dbReference>
<dbReference type="InterPro" id="IPR003661">
    <property type="entry name" value="HisK_dim/P_dom"/>
</dbReference>
<dbReference type="PRINTS" id="PR00344">
    <property type="entry name" value="BCTRLSENSOR"/>
</dbReference>
<dbReference type="InterPro" id="IPR036097">
    <property type="entry name" value="HisK_dim/P_sf"/>
</dbReference>
<gene>
    <name evidence="11" type="ORF">SAMN05443507_11077</name>
</gene>
<comment type="catalytic activity">
    <reaction evidence="1">
        <text>ATP + protein L-histidine = ADP + protein N-phospho-L-histidine.</text>
        <dbReference type="EC" id="2.7.13.3"/>
    </reaction>
</comment>
<dbReference type="STRING" id="1830138.SAMN05443507_11077"/>
<protein>
    <recommendedName>
        <fullName evidence="2">histidine kinase</fullName>
        <ecNumber evidence="2">2.7.13.3</ecNumber>
    </recommendedName>
</protein>
<evidence type="ECO:0000256" key="2">
    <source>
        <dbReference type="ARBA" id="ARBA00012438"/>
    </source>
</evidence>
<dbReference type="Gene3D" id="1.10.287.130">
    <property type="match status" value="1"/>
</dbReference>
<dbReference type="EC" id="2.7.13.3" evidence="2"/>
<evidence type="ECO:0000256" key="5">
    <source>
        <dbReference type="ARBA" id="ARBA00022741"/>
    </source>
</evidence>
<feature type="domain" description="Protein kinase" evidence="9">
    <location>
        <begin position="10"/>
        <end position="273"/>
    </location>
</feature>
<dbReference type="SUPFAM" id="SSF56112">
    <property type="entry name" value="Protein kinase-like (PK-like)"/>
    <property type="match status" value="1"/>
</dbReference>
<dbReference type="InterPro" id="IPR000719">
    <property type="entry name" value="Prot_kinase_dom"/>
</dbReference>
<dbReference type="Pfam" id="PF13191">
    <property type="entry name" value="AAA_16"/>
    <property type="match status" value="1"/>
</dbReference>